<dbReference type="PROSITE" id="PS51371">
    <property type="entry name" value="CBS"/>
    <property type="match status" value="1"/>
</dbReference>
<dbReference type="GO" id="GO:0004475">
    <property type="term" value="F:mannose-1-phosphate guanylyltransferase (GTP) activity"/>
    <property type="evidence" value="ECO:0007669"/>
    <property type="project" value="TreeGrafter"/>
</dbReference>
<dbReference type="PANTHER" id="PTHR46390:SF1">
    <property type="entry name" value="MANNOSE-1-PHOSPHATE GUANYLYLTRANSFERASE"/>
    <property type="match status" value="1"/>
</dbReference>
<evidence type="ECO:0000313" key="5">
    <source>
        <dbReference type="Proteomes" id="UP000235803"/>
    </source>
</evidence>
<dbReference type="CDD" id="cd02213">
    <property type="entry name" value="cupin_PMI_typeII_C"/>
    <property type="match status" value="1"/>
</dbReference>
<dbReference type="InterPro" id="IPR000644">
    <property type="entry name" value="CBS_dom"/>
</dbReference>
<keyword evidence="1" id="KW-0129">CBS domain</keyword>
<proteinExistence type="predicted"/>
<reference evidence="4 5" key="1">
    <citation type="submission" date="2018-01" db="EMBL/GenBank/DDBJ databases">
        <title>Halomonas endophytica sp. nov., isolated from storage liquid in the stems of Populus euphratica.</title>
        <authorList>
            <person name="Chen C."/>
        </authorList>
    </citation>
    <scope>NUCLEOTIDE SEQUENCE [LARGE SCALE GENOMIC DNA]</scope>
    <source>
        <strain evidence="4 5">MC28</strain>
    </source>
</reference>
<feature type="domain" description="CBS" evidence="3">
    <location>
        <begin position="1"/>
        <end position="60"/>
    </location>
</feature>
<dbReference type="GO" id="GO:0009298">
    <property type="term" value="P:GDP-mannose biosynthetic process"/>
    <property type="evidence" value="ECO:0007669"/>
    <property type="project" value="TreeGrafter"/>
</dbReference>
<dbReference type="InterPro" id="IPR000595">
    <property type="entry name" value="cNMP-bd_dom"/>
</dbReference>
<dbReference type="Pfam" id="PF01050">
    <property type="entry name" value="MannoseP_isomer"/>
    <property type="match status" value="1"/>
</dbReference>
<dbReference type="InterPro" id="IPR051161">
    <property type="entry name" value="Mannose-6P_isomerase_type2"/>
</dbReference>
<name>A0A2N7TY04_9GAMM</name>
<evidence type="ECO:0000259" key="3">
    <source>
        <dbReference type="PROSITE" id="PS51371"/>
    </source>
</evidence>
<dbReference type="SMART" id="SM00116">
    <property type="entry name" value="CBS"/>
    <property type="match status" value="2"/>
</dbReference>
<keyword evidence="5" id="KW-1185">Reference proteome</keyword>
<gene>
    <name evidence="4" type="ORF">C1H69_18920</name>
</gene>
<comment type="caution">
    <text evidence="4">The sequence shown here is derived from an EMBL/GenBank/DDBJ whole genome shotgun (WGS) entry which is preliminary data.</text>
</comment>
<keyword evidence="4" id="KW-0548">Nucleotidyltransferase</keyword>
<keyword evidence="4" id="KW-0808">Transferase</keyword>
<dbReference type="Gene3D" id="2.60.120.10">
    <property type="entry name" value="Jelly Rolls"/>
    <property type="match status" value="1"/>
</dbReference>
<dbReference type="EMBL" id="PNRF01000038">
    <property type="protein sequence ID" value="PMR73053.1"/>
    <property type="molecule type" value="Genomic_DNA"/>
</dbReference>
<dbReference type="InterPro" id="IPR014710">
    <property type="entry name" value="RmlC-like_jellyroll"/>
</dbReference>
<accession>A0A2N7TY04</accession>
<dbReference type="InterPro" id="IPR001538">
    <property type="entry name" value="Man6P_isomerase-2_C"/>
</dbReference>
<evidence type="ECO:0000313" key="4">
    <source>
        <dbReference type="EMBL" id="PMR73053.1"/>
    </source>
</evidence>
<dbReference type="Proteomes" id="UP000235803">
    <property type="component" value="Unassembled WGS sequence"/>
</dbReference>
<dbReference type="SUPFAM" id="SSF51182">
    <property type="entry name" value="RmlC-like cupins"/>
    <property type="match status" value="1"/>
</dbReference>
<dbReference type="InterPro" id="IPR046342">
    <property type="entry name" value="CBS_dom_sf"/>
</dbReference>
<dbReference type="PROSITE" id="PS50042">
    <property type="entry name" value="CNMP_BINDING_3"/>
    <property type="match status" value="1"/>
</dbReference>
<feature type="domain" description="Cyclic nucleotide-binding" evidence="2">
    <location>
        <begin position="204"/>
        <end position="252"/>
    </location>
</feature>
<dbReference type="AlphaFoldDB" id="A0A2N7TY04"/>
<evidence type="ECO:0000256" key="1">
    <source>
        <dbReference type="PROSITE-ProRule" id="PRU00703"/>
    </source>
</evidence>
<dbReference type="Gene3D" id="3.10.580.10">
    <property type="entry name" value="CBS-domain"/>
    <property type="match status" value="1"/>
</dbReference>
<evidence type="ECO:0000259" key="2">
    <source>
        <dbReference type="PROSITE" id="PS50042"/>
    </source>
</evidence>
<dbReference type="Pfam" id="PF00571">
    <property type="entry name" value="CBS"/>
    <property type="match status" value="1"/>
</dbReference>
<sequence length="252" mass="29074">MENLNDFVVQESDGIAHALKKIEKNHHGFLVVVDGDSLVKGVVTDGDIRRHAIKTNQLPESVLDVYVKDFQFLYEYDDFGKVAEKFKSPKNNFLPIVNQGLKLVNLLTKKQFHLLLLEDQEFKLSQTDFAKLNHKVIEHEIYNRPWGFYKSTVLTNHAQAKIITVFPGGELSLQEHKKREEHWVVIKGKGIVILGESELDAYPGKYIYIPKGCKHKAINRSQNENLVFSEVQLGDYFGEDDIIRYEDRYGRV</sequence>
<dbReference type="PANTHER" id="PTHR46390">
    <property type="entry name" value="MANNOSE-1-PHOSPHATE GUANYLYLTRANSFERASE"/>
    <property type="match status" value="1"/>
</dbReference>
<dbReference type="OrthoDB" id="9806359at2"/>
<dbReference type="GO" id="GO:0005976">
    <property type="term" value="P:polysaccharide metabolic process"/>
    <property type="evidence" value="ECO:0007669"/>
    <property type="project" value="InterPro"/>
</dbReference>
<dbReference type="RefSeq" id="WP_102654950.1">
    <property type="nucleotide sequence ID" value="NZ_PNRF01000038.1"/>
</dbReference>
<organism evidence="4 5">
    <name type="scientific">Billgrantia endophytica</name>
    <dbReference type="NCBI Taxonomy" id="2033802"/>
    <lineage>
        <taxon>Bacteria</taxon>
        <taxon>Pseudomonadati</taxon>
        <taxon>Pseudomonadota</taxon>
        <taxon>Gammaproteobacteria</taxon>
        <taxon>Oceanospirillales</taxon>
        <taxon>Halomonadaceae</taxon>
        <taxon>Billgrantia</taxon>
    </lineage>
</organism>
<protein>
    <submittedName>
        <fullName evidence="4">Mannose-1-phosphate guanylyltransferase</fullName>
    </submittedName>
</protein>
<dbReference type="InterPro" id="IPR011051">
    <property type="entry name" value="RmlC_Cupin_sf"/>
</dbReference>